<dbReference type="SUPFAM" id="SSF117281">
    <property type="entry name" value="Kelch motif"/>
    <property type="match status" value="1"/>
</dbReference>
<protein>
    <recommendedName>
        <fullName evidence="4">EGF-like domain-containing protein</fullName>
    </recommendedName>
</protein>
<feature type="chain" id="PRO_5042160439" description="EGF-like domain-containing protein" evidence="1">
    <location>
        <begin position="20"/>
        <end position="574"/>
    </location>
</feature>
<dbReference type="AlphaFoldDB" id="A0AAD3CTG1"/>
<proteinExistence type="predicted"/>
<reference evidence="2 3" key="1">
    <citation type="journal article" date="2021" name="Sci. Rep.">
        <title>The genome of the diatom Chaetoceros tenuissimus carries an ancient integrated fragment of an extant virus.</title>
        <authorList>
            <person name="Hongo Y."/>
            <person name="Kimura K."/>
            <person name="Takaki Y."/>
            <person name="Yoshida Y."/>
            <person name="Baba S."/>
            <person name="Kobayashi G."/>
            <person name="Nagasaki K."/>
            <person name="Hano T."/>
            <person name="Tomaru Y."/>
        </authorList>
    </citation>
    <scope>NUCLEOTIDE SEQUENCE [LARGE SCALE GENOMIC DNA]</scope>
    <source>
        <strain evidence="2 3">NIES-3715</strain>
    </source>
</reference>
<feature type="signal peptide" evidence="1">
    <location>
        <begin position="1"/>
        <end position="19"/>
    </location>
</feature>
<organism evidence="2 3">
    <name type="scientific">Chaetoceros tenuissimus</name>
    <dbReference type="NCBI Taxonomy" id="426638"/>
    <lineage>
        <taxon>Eukaryota</taxon>
        <taxon>Sar</taxon>
        <taxon>Stramenopiles</taxon>
        <taxon>Ochrophyta</taxon>
        <taxon>Bacillariophyta</taxon>
        <taxon>Coscinodiscophyceae</taxon>
        <taxon>Chaetocerotophycidae</taxon>
        <taxon>Chaetocerotales</taxon>
        <taxon>Chaetocerotaceae</taxon>
        <taxon>Chaetoceros</taxon>
    </lineage>
</organism>
<keyword evidence="3" id="KW-1185">Reference proteome</keyword>
<evidence type="ECO:0000256" key="1">
    <source>
        <dbReference type="SAM" id="SignalP"/>
    </source>
</evidence>
<dbReference type="Gene3D" id="2.120.10.80">
    <property type="entry name" value="Kelch-type beta propeller"/>
    <property type="match status" value="1"/>
</dbReference>
<dbReference type="Proteomes" id="UP001054902">
    <property type="component" value="Unassembled WGS sequence"/>
</dbReference>
<dbReference type="SUPFAM" id="SSF50965">
    <property type="entry name" value="Galactose oxidase, central domain"/>
    <property type="match status" value="1"/>
</dbReference>
<comment type="caution">
    <text evidence="2">The sequence shown here is derived from an EMBL/GenBank/DDBJ whole genome shotgun (WGS) entry which is preliminary data.</text>
</comment>
<evidence type="ECO:0000313" key="2">
    <source>
        <dbReference type="EMBL" id="GFH51912.1"/>
    </source>
</evidence>
<name>A0AAD3CTG1_9STRA</name>
<sequence length="574" mass="64590">MKWKVFLLLTFQSILLASAQISTGYSAVEYTRKLPQKKGTQTWKKLESPASQPKFSPRHSHATCLFPCPHNKDKKCIWLTGGRTELYRTWDLKMEDRAADIWYSDDGRLWHQVENITGDFLDMMGNFDAKRGGKVAPWFSRYGHSLDAVDTDGDGIDDIMILMAGFEPLESNDIWISHDGFEWYFVGYAPWPVRAWHSTVVLHGKLFVIGGIPLSNDVWSGTFIRNSEKRSGYMIHWRVETESAPFAPRCAMCAFTHSIEEDRTIENSTEVVSETKEYIYLIGGFAGWPKSDSRWDGERTRNDVWRSLDGKNWERMMPPRGKNTMAFVGRGWHACTSWHKTGEKHIHIQPSSGFSTEPARMFLSGGGYIGSKGNNVVNNMEGYTDLFWSVDGSEWLRVNHEEGQVQNLYSTNEFTSTELNGKSVYRGKWGHSMISLPVNRDLNGDNVISNSSNAIEFCTGIEEKSFRCVESTVEEVFVPSLFVIGGDTTDGGPVVNDVFVSMPGVLCEKDGVTCSGQGSCGPGVMGCVCDSEKRIGNYCETIDETYSSGSNRRRRSFSSLTLTCMISVLFLSLF</sequence>
<dbReference type="InterPro" id="IPR015915">
    <property type="entry name" value="Kelch-typ_b-propeller"/>
</dbReference>
<gene>
    <name evidence="2" type="ORF">CTEN210_08388</name>
</gene>
<keyword evidence="1" id="KW-0732">Signal</keyword>
<accession>A0AAD3CTG1</accession>
<evidence type="ECO:0000313" key="3">
    <source>
        <dbReference type="Proteomes" id="UP001054902"/>
    </source>
</evidence>
<dbReference type="InterPro" id="IPR011043">
    <property type="entry name" value="Gal_Oxase/kelch_b-propeller"/>
</dbReference>
<dbReference type="EMBL" id="BLLK01000045">
    <property type="protein sequence ID" value="GFH51912.1"/>
    <property type="molecule type" value="Genomic_DNA"/>
</dbReference>
<evidence type="ECO:0008006" key="4">
    <source>
        <dbReference type="Google" id="ProtNLM"/>
    </source>
</evidence>